<evidence type="ECO:0000256" key="1">
    <source>
        <dbReference type="SAM" id="MobiDB-lite"/>
    </source>
</evidence>
<organism evidence="2 3">
    <name type="scientific">Aspergillus sclerotioniger CBS 115572</name>
    <dbReference type="NCBI Taxonomy" id="1450535"/>
    <lineage>
        <taxon>Eukaryota</taxon>
        <taxon>Fungi</taxon>
        <taxon>Dikarya</taxon>
        <taxon>Ascomycota</taxon>
        <taxon>Pezizomycotina</taxon>
        <taxon>Eurotiomycetes</taxon>
        <taxon>Eurotiomycetidae</taxon>
        <taxon>Eurotiales</taxon>
        <taxon>Aspergillaceae</taxon>
        <taxon>Aspergillus</taxon>
        <taxon>Aspergillus subgen. Circumdati</taxon>
    </lineage>
</organism>
<name>A0A317W5T1_9EURO</name>
<reference evidence="2 3" key="1">
    <citation type="submission" date="2016-12" db="EMBL/GenBank/DDBJ databases">
        <title>The genomes of Aspergillus section Nigri reveals drivers in fungal speciation.</title>
        <authorList>
            <consortium name="DOE Joint Genome Institute"/>
            <person name="Vesth T.C."/>
            <person name="Nybo J."/>
            <person name="Theobald S."/>
            <person name="Brandl J."/>
            <person name="Frisvad J.C."/>
            <person name="Nielsen K.F."/>
            <person name="Lyhne E.K."/>
            <person name="Kogle M.E."/>
            <person name="Kuo A."/>
            <person name="Riley R."/>
            <person name="Clum A."/>
            <person name="Nolan M."/>
            <person name="Lipzen A."/>
            <person name="Salamov A."/>
            <person name="Henrissat B."/>
            <person name="Wiebenga A."/>
            <person name="De Vries R.P."/>
            <person name="Grigoriev I.V."/>
            <person name="Mortensen U.H."/>
            <person name="Andersen M.R."/>
            <person name="Baker S.E."/>
        </authorList>
    </citation>
    <scope>NUCLEOTIDE SEQUENCE [LARGE SCALE GENOMIC DNA]</scope>
    <source>
        <strain evidence="2 3">CBS 115572</strain>
    </source>
</reference>
<feature type="region of interest" description="Disordered" evidence="1">
    <location>
        <begin position="89"/>
        <end position="125"/>
    </location>
</feature>
<gene>
    <name evidence="2" type="ORF">BO94DRAFT_159307</name>
</gene>
<sequence length="385" mass="41347">MAQTSLLNTTWALHRLSPLHHGKEFDTLLDNPVALRTYATRLRDQLTGASFLSAVQSSGPATEDDALSRTGALQSCTWEPILNLSLSEIEDENNPGNGSQPSSPPRPRVRTQRLPPSLSPSHQGGGILVTLEYENTTYKAALLTLSSLTSQLEPTAKPRARTRSQTQTHATRLPLLLTRFPAPLRQTFISFLSATFDTYCSPFRLPSHFIGTALTTYINTLTSEGEPGTLNPVDILKELHLTLSFPASVAPDLRSLNITIPRESLSGFLRAEGNGAGSESDVLSILSAYLEEHLAMKFDLSGAGAGAGPFVKGQEHVRLAKIACGGFLLGGEGRLKLVAAPSASENGESDGAAGRKNHLTLRACEVLLSDVVRRAVVSENDDQET</sequence>
<accession>A0A317W5T1</accession>
<keyword evidence="3" id="KW-1185">Reference proteome</keyword>
<dbReference type="AlphaFoldDB" id="A0A317W5T1"/>
<dbReference type="RefSeq" id="XP_025465247.1">
    <property type="nucleotide sequence ID" value="XM_025605857.1"/>
</dbReference>
<dbReference type="GeneID" id="37108000"/>
<comment type="caution">
    <text evidence="2">The sequence shown here is derived from an EMBL/GenBank/DDBJ whole genome shotgun (WGS) entry which is preliminary data.</text>
</comment>
<dbReference type="Pfam" id="PF13092">
    <property type="entry name" value="CENP-L"/>
    <property type="match status" value="1"/>
</dbReference>
<dbReference type="EMBL" id="MSFK01000022">
    <property type="protein sequence ID" value="PWY80388.1"/>
    <property type="molecule type" value="Genomic_DNA"/>
</dbReference>
<protein>
    <submittedName>
        <fullName evidence="2">Uncharacterized protein</fullName>
    </submittedName>
</protein>
<dbReference type="OrthoDB" id="8864979at2759"/>
<dbReference type="Proteomes" id="UP000246702">
    <property type="component" value="Unassembled WGS sequence"/>
</dbReference>
<evidence type="ECO:0000313" key="2">
    <source>
        <dbReference type="EMBL" id="PWY80388.1"/>
    </source>
</evidence>
<evidence type="ECO:0000313" key="3">
    <source>
        <dbReference type="Proteomes" id="UP000246702"/>
    </source>
</evidence>
<dbReference type="InterPro" id="IPR025204">
    <property type="entry name" value="CENP-L"/>
</dbReference>
<proteinExistence type="predicted"/>